<organism evidence="1 2">
    <name type="scientific">Candidatus Nitronereus thalassa</name>
    <dbReference type="NCBI Taxonomy" id="3020898"/>
    <lineage>
        <taxon>Bacteria</taxon>
        <taxon>Pseudomonadati</taxon>
        <taxon>Nitrospirota</taxon>
        <taxon>Nitrospiria</taxon>
        <taxon>Nitrospirales</taxon>
        <taxon>Nitrospiraceae</taxon>
        <taxon>Candidatus Nitronereus</taxon>
    </lineage>
</organism>
<proteinExistence type="predicted"/>
<sequence length="120" mass="13246">MKRNMVGIVLAGVVGLLGPVGCAIDSPREMLNRNDHTVLAAWYKNEADSLRSRAEEMRQMAEWFAVARLQSPPPFLENVNPGQSKLSMVVHCRDLAQAYEAAAEENAALAEAHAEQMVRQ</sequence>
<evidence type="ECO:0008006" key="3">
    <source>
        <dbReference type="Google" id="ProtNLM"/>
    </source>
</evidence>
<dbReference type="RefSeq" id="WP_313831126.1">
    <property type="nucleotide sequence ID" value="NZ_JAQOUE010000001.1"/>
</dbReference>
<gene>
    <name evidence="1" type="ORF">PPG34_00295</name>
</gene>
<accession>A0ABU3K301</accession>
<dbReference type="EMBL" id="JAQOUE010000001">
    <property type="protein sequence ID" value="MDT7040768.1"/>
    <property type="molecule type" value="Genomic_DNA"/>
</dbReference>
<protein>
    <recommendedName>
        <fullName evidence="3">Secreted protein</fullName>
    </recommendedName>
</protein>
<evidence type="ECO:0000313" key="1">
    <source>
        <dbReference type="EMBL" id="MDT7040768.1"/>
    </source>
</evidence>
<keyword evidence="2" id="KW-1185">Reference proteome</keyword>
<evidence type="ECO:0000313" key="2">
    <source>
        <dbReference type="Proteomes" id="UP001250932"/>
    </source>
</evidence>
<dbReference type="Proteomes" id="UP001250932">
    <property type="component" value="Unassembled WGS sequence"/>
</dbReference>
<comment type="caution">
    <text evidence="1">The sequence shown here is derived from an EMBL/GenBank/DDBJ whole genome shotgun (WGS) entry which is preliminary data.</text>
</comment>
<name>A0ABU3K301_9BACT</name>
<reference evidence="1 2" key="1">
    <citation type="journal article" date="2023" name="ISME J.">
        <title>Cultivation and genomic characterization of novel and ubiquitous marine nitrite-oxidizing bacteria from the Nitrospirales.</title>
        <authorList>
            <person name="Mueller A.J."/>
            <person name="Daebeler A."/>
            <person name="Herbold C.W."/>
            <person name="Kirkegaard R.H."/>
            <person name="Daims H."/>
        </authorList>
    </citation>
    <scope>NUCLEOTIDE SEQUENCE [LARGE SCALE GENOMIC DNA]</scope>
    <source>
        <strain evidence="1 2">EB</strain>
    </source>
</reference>